<dbReference type="EMBL" id="VXMH01000089">
    <property type="protein sequence ID" value="MYC96563.1"/>
    <property type="molecule type" value="Genomic_DNA"/>
</dbReference>
<name>A0A6B1DAU7_9CHLR</name>
<protein>
    <submittedName>
        <fullName evidence="1">Uncharacterized protein</fullName>
    </submittedName>
</protein>
<comment type="caution">
    <text evidence="1">The sequence shown here is derived from an EMBL/GenBank/DDBJ whole genome shotgun (WGS) entry which is preliminary data.</text>
</comment>
<gene>
    <name evidence="1" type="ORF">F4X14_16485</name>
</gene>
<reference evidence="1" key="1">
    <citation type="submission" date="2019-09" db="EMBL/GenBank/DDBJ databases">
        <title>Characterisation of the sponge microbiome using genome-centric metagenomics.</title>
        <authorList>
            <person name="Engelberts J.P."/>
            <person name="Robbins S.J."/>
            <person name="De Goeij J.M."/>
            <person name="Aranda M."/>
            <person name="Bell S.C."/>
            <person name="Webster N.S."/>
        </authorList>
    </citation>
    <scope>NUCLEOTIDE SEQUENCE</scope>
    <source>
        <strain evidence="1">SB0661_bin_32</strain>
    </source>
</reference>
<organism evidence="1">
    <name type="scientific">Caldilineaceae bacterium SB0661_bin_32</name>
    <dbReference type="NCBI Taxonomy" id="2605255"/>
    <lineage>
        <taxon>Bacteria</taxon>
        <taxon>Bacillati</taxon>
        <taxon>Chloroflexota</taxon>
        <taxon>Caldilineae</taxon>
        <taxon>Caldilineales</taxon>
        <taxon>Caldilineaceae</taxon>
    </lineage>
</organism>
<sequence>MTAKIMTLHPAGKQGVNIDKGKYDMVRQAIEETLQAQPGITFSGMTEAVDKRIGDVFDGSISWYVTSVKLDLEARGVLERIDGRSPQRLRLVT</sequence>
<accession>A0A6B1DAU7</accession>
<dbReference type="Pfam" id="PF22278">
    <property type="entry name" value="DUF6958"/>
    <property type="match status" value="1"/>
</dbReference>
<dbReference type="InterPro" id="IPR054233">
    <property type="entry name" value="DUF6958"/>
</dbReference>
<dbReference type="AlphaFoldDB" id="A0A6B1DAU7"/>
<proteinExistence type="predicted"/>
<evidence type="ECO:0000313" key="1">
    <source>
        <dbReference type="EMBL" id="MYC96563.1"/>
    </source>
</evidence>